<organism evidence="4 5">
    <name type="scientific">Cohnella nanjingensis</name>
    <dbReference type="NCBI Taxonomy" id="1387779"/>
    <lineage>
        <taxon>Bacteria</taxon>
        <taxon>Bacillati</taxon>
        <taxon>Bacillota</taxon>
        <taxon>Bacilli</taxon>
        <taxon>Bacillales</taxon>
        <taxon>Paenibacillaceae</taxon>
        <taxon>Cohnella</taxon>
    </lineage>
</organism>
<evidence type="ECO:0000259" key="3">
    <source>
        <dbReference type="Pfam" id="PF09976"/>
    </source>
</evidence>
<dbReference type="PANTHER" id="PTHR43630">
    <property type="entry name" value="POLY-BETA-1,6-N-ACETYL-D-GLUCOSAMINE SYNTHASE"/>
    <property type="match status" value="1"/>
</dbReference>
<feature type="domain" description="Ancillary SecYEG translocon subunit/Cell division coordinator CpoB TPR" evidence="3">
    <location>
        <begin position="177"/>
        <end position="308"/>
    </location>
</feature>
<proteinExistence type="predicted"/>
<feature type="repeat" description="TPR" evidence="1">
    <location>
        <begin position="274"/>
        <end position="307"/>
    </location>
</feature>
<dbReference type="RefSeq" id="WP_185142990.1">
    <property type="nucleotide sequence ID" value="NZ_JACJVP010000021.1"/>
</dbReference>
<dbReference type="InterPro" id="IPR018704">
    <property type="entry name" value="SecYEG/CpoB_TPR"/>
</dbReference>
<dbReference type="Pfam" id="PF00535">
    <property type="entry name" value="Glycos_transf_2"/>
    <property type="match status" value="1"/>
</dbReference>
<dbReference type="InterPro" id="IPR001173">
    <property type="entry name" value="Glyco_trans_2-like"/>
</dbReference>
<name>A0A7X0RQ68_9BACL</name>
<dbReference type="Gene3D" id="1.25.40.10">
    <property type="entry name" value="Tetratricopeptide repeat domain"/>
    <property type="match status" value="2"/>
</dbReference>
<evidence type="ECO:0000313" key="4">
    <source>
        <dbReference type="EMBL" id="MBB6671511.1"/>
    </source>
</evidence>
<dbReference type="PROSITE" id="PS50005">
    <property type="entry name" value="TPR"/>
    <property type="match status" value="2"/>
</dbReference>
<dbReference type="AlphaFoldDB" id="A0A7X0RQ68"/>
<dbReference type="InterPro" id="IPR029044">
    <property type="entry name" value="Nucleotide-diphossugar_trans"/>
</dbReference>
<sequence>MSKLLSLCMICKNEEKVLARCLESVQGIADEIIVVDTGSTDKTKEIALQYTEHVYDFVWVNDFAMAKNEAIRRATSKWILVLDADEYLDRDGKDAFLAYLSNEDHRQPVGYVLPIYNFIDPVQSGKFMESSAVRLFPNHPDIYFDRPIHEQVELRGGELPSASYPLVIFHTGYLTETKKEKQKSARNLSIFKDLKSSKSFTEYDYFTLANEYSMLRDHKKALYYYERSLTKKTESMSIFPFARYQIVLVLIELKRYKDALVYIEDNLRRWPNYPDYYTIKGSVYEALGLYEEAMALYQEALEKADSHGKSGRFWVMSPSLGSHLPITNLVKLYQEAQNIPQTVYHLTKLVQMNTNDHLSLFRLLNILVQTESPEGILAFLKKIFDFEQESHLIKLLHESLLLGHRELSAHFYEACLVKNVPIHTHQKLHYALICGERDRFDSNVSAISESPNKGQINKLLFLAAIVWQDMQYGEYLDESEDAGDPSLQLLRDMFQTLDEVPSDEKQLAFDVNYIVTLLIDLFKMGYYEAYDRLIQQYPTYNAILANLLGDYFYNQTQYQLSVDYYSLLLSNDELAGPGYYHLSQLYLHQDEVKDGLALLSKAIELVPSQGPWYIRYLKSSTDGSERKHVIERYRNEFPSYYQIPIIQQMIKGQA</sequence>
<reference evidence="4 5" key="1">
    <citation type="submission" date="2020-08" db="EMBL/GenBank/DDBJ databases">
        <title>Cohnella phylogeny.</title>
        <authorList>
            <person name="Dunlap C."/>
        </authorList>
    </citation>
    <scope>NUCLEOTIDE SEQUENCE [LARGE SCALE GENOMIC DNA]</scope>
    <source>
        <strain evidence="4 5">DSM 28246</strain>
    </source>
</reference>
<evidence type="ECO:0000313" key="5">
    <source>
        <dbReference type="Proteomes" id="UP000547209"/>
    </source>
</evidence>
<dbReference type="EMBL" id="JACJVP010000021">
    <property type="protein sequence ID" value="MBB6671511.1"/>
    <property type="molecule type" value="Genomic_DNA"/>
</dbReference>
<feature type="domain" description="Glycosyltransferase 2-like" evidence="2">
    <location>
        <begin position="6"/>
        <end position="108"/>
    </location>
</feature>
<dbReference type="SUPFAM" id="SSF53448">
    <property type="entry name" value="Nucleotide-diphospho-sugar transferases"/>
    <property type="match status" value="1"/>
</dbReference>
<dbReference type="Pfam" id="PF09976">
    <property type="entry name" value="TPR_21"/>
    <property type="match status" value="1"/>
</dbReference>
<dbReference type="SMART" id="SM00028">
    <property type="entry name" value="TPR"/>
    <property type="match status" value="5"/>
</dbReference>
<feature type="repeat" description="TPR" evidence="1">
    <location>
        <begin position="576"/>
        <end position="609"/>
    </location>
</feature>
<evidence type="ECO:0000259" key="2">
    <source>
        <dbReference type="Pfam" id="PF00535"/>
    </source>
</evidence>
<gene>
    <name evidence="4" type="ORF">H7C19_12545</name>
</gene>
<dbReference type="Proteomes" id="UP000547209">
    <property type="component" value="Unassembled WGS sequence"/>
</dbReference>
<dbReference type="PANTHER" id="PTHR43630:SF2">
    <property type="entry name" value="GLYCOSYLTRANSFERASE"/>
    <property type="match status" value="1"/>
</dbReference>
<accession>A0A7X0RQ68</accession>
<keyword evidence="1" id="KW-0802">TPR repeat</keyword>
<dbReference type="CDD" id="cd02511">
    <property type="entry name" value="Beta4Glucosyltransferase"/>
    <property type="match status" value="1"/>
</dbReference>
<protein>
    <submittedName>
        <fullName evidence="4">Tetratricopeptide repeat protein</fullName>
    </submittedName>
</protein>
<comment type="caution">
    <text evidence="4">The sequence shown here is derived from an EMBL/GenBank/DDBJ whole genome shotgun (WGS) entry which is preliminary data.</text>
</comment>
<dbReference type="Gene3D" id="3.90.550.10">
    <property type="entry name" value="Spore Coat Polysaccharide Biosynthesis Protein SpsA, Chain A"/>
    <property type="match status" value="1"/>
</dbReference>
<dbReference type="InterPro" id="IPR019734">
    <property type="entry name" value="TPR_rpt"/>
</dbReference>
<dbReference type="InterPro" id="IPR011990">
    <property type="entry name" value="TPR-like_helical_dom_sf"/>
</dbReference>
<dbReference type="SUPFAM" id="SSF48452">
    <property type="entry name" value="TPR-like"/>
    <property type="match status" value="2"/>
</dbReference>
<keyword evidence="5" id="KW-1185">Reference proteome</keyword>
<evidence type="ECO:0000256" key="1">
    <source>
        <dbReference type="PROSITE-ProRule" id="PRU00339"/>
    </source>
</evidence>